<comment type="caution">
    <text evidence="2">The sequence shown here is derived from an EMBL/GenBank/DDBJ whole genome shotgun (WGS) entry which is preliminary data.</text>
</comment>
<accession>A0A9X5I5E9</accession>
<evidence type="ECO:0000256" key="1">
    <source>
        <dbReference type="SAM" id="MobiDB-lite"/>
    </source>
</evidence>
<reference evidence="2 3" key="1">
    <citation type="journal article" date="2015" name="Genome Announc.">
        <title>Draft Genome Sequence of the Terrestrial Cyanobacterium Scytonema millei VB511283, Isolated from Eastern India.</title>
        <authorList>
            <person name="Sen D."/>
            <person name="Chandrababunaidu M.M."/>
            <person name="Singh D."/>
            <person name="Sanghi N."/>
            <person name="Ghorai A."/>
            <person name="Mishra G.P."/>
            <person name="Madduluri M."/>
            <person name="Adhikary S.P."/>
            <person name="Tripathy S."/>
        </authorList>
    </citation>
    <scope>NUCLEOTIDE SEQUENCE [LARGE SCALE GENOMIC DNA]</scope>
    <source>
        <strain evidence="2 3">VB511283</strain>
    </source>
</reference>
<feature type="region of interest" description="Disordered" evidence="1">
    <location>
        <begin position="1"/>
        <end position="27"/>
    </location>
</feature>
<dbReference type="RefSeq" id="WP_132867104.1">
    <property type="nucleotide sequence ID" value="NZ_JTJC03000004.1"/>
</dbReference>
<sequence length="70" mass="8113">MVNEEQKPDGVQLQRASTRFPPHPKMRYQEKRVRFPQSNNANRGWGCKLLLTTTNSYQQLPIGTTHGTSW</sequence>
<protein>
    <submittedName>
        <fullName evidence="2">Uncharacterized protein</fullName>
    </submittedName>
</protein>
<evidence type="ECO:0000313" key="3">
    <source>
        <dbReference type="Proteomes" id="UP000031532"/>
    </source>
</evidence>
<dbReference type="EMBL" id="JTJC03000004">
    <property type="protein sequence ID" value="NHC35956.1"/>
    <property type="molecule type" value="Genomic_DNA"/>
</dbReference>
<proteinExistence type="predicted"/>
<evidence type="ECO:0000313" key="2">
    <source>
        <dbReference type="EMBL" id="NHC35956.1"/>
    </source>
</evidence>
<dbReference type="Proteomes" id="UP000031532">
    <property type="component" value="Unassembled WGS sequence"/>
</dbReference>
<dbReference type="AlphaFoldDB" id="A0A9X5I5E9"/>
<keyword evidence="3" id="KW-1185">Reference proteome</keyword>
<name>A0A9X5I5E9_9CYAN</name>
<organism evidence="2 3">
    <name type="scientific">Scytonema millei VB511283</name>
    <dbReference type="NCBI Taxonomy" id="1245923"/>
    <lineage>
        <taxon>Bacteria</taxon>
        <taxon>Bacillati</taxon>
        <taxon>Cyanobacteriota</taxon>
        <taxon>Cyanophyceae</taxon>
        <taxon>Nostocales</taxon>
        <taxon>Scytonemataceae</taxon>
        <taxon>Scytonema</taxon>
    </lineage>
</organism>
<gene>
    <name evidence="2" type="ORF">QH73_0015055</name>
</gene>